<dbReference type="GO" id="GO:0016810">
    <property type="term" value="F:hydrolase activity, acting on carbon-nitrogen (but not peptide) bonds"/>
    <property type="evidence" value="ECO:0007669"/>
    <property type="project" value="InterPro"/>
</dbReference>
<evidence type="ECO:0000313" key="4">
    <source>
        <dbReference type="Proteomes" id="UP000198741"/>
    </source>
</evidence>
<dbReference type="Pfam" id="PF01979">
    <property type="entry name" value="Amidohydro_1"/>
    <property type="match status" value="1"/>
</dbReference>
<dbReference type="InterPro" id="IPR032466">
    <property type="entry name" value="Metal_Hydrolase"/>
</dbReference>
<sequence>MTIDPPGPLLIQGCDVLVVPESGDVTVRTAQDIRIDDGLITAITPTGQLVPDGVEILDGHGLLATPGLVNGHTHSPMVLFRGAAEDVPVHDWFNKRVWPMESNLTDRDVYYGALLACAEMISSGVTTFVDHYFTPHEIAEAVAESGIRADIAPTYFSSQGRDALEATVAFAEQWHGGAGGRVSVSMGPHAPYTVNDDDLTLLADHARRLGIGVHLHASENVQQAESSLARRGVTPIEVLQQTGILDAGVMIAHGCGILPRDYDMLAAHADRIAVASCPKVYLKHALWPLTPIRDLLGLGVTVAAGTDGAAGHNTLDVWEALRLVAETQKLETRDAMFLSVSDTLRLAMRGGAAAARLGPGAGALEPGQRADIALVDLSGMRHRPLHDPRAALVYGVQTHDVKSTVVAGRVLMRNRQLLTVDVPGLLAEIDSRAGRLVDLSSGASVQFYDP</sequence>
<dbReference type="RefSeq" id="WP_090474215.1">
    <property type="nucleotide sequence ID" value="NZ_LT629710.1"/>
</dbReference>
<evidence type="ECO:0000313" key="3">
    <source>
        <dbReference type="EMBL" id="SDO24657.1"/>
    </source>
</evidence>
<dbReference type="AlphaFoldDB" id="A0A1H0HZP3"/>
<evidence type="ECO:0000259" key="2">
    <source>
        <dbReference type="Pfam" id="PF01979"/>
    </source>
</evidence>
<dbReference type="EMBL" id="LT629710">
    <property type="protein sequence ID" value="SDO24657.1"/>
    <property type="molecule type" value="Genomic_DNA"/>
</dbReference>
<dbReference type="InterPro" id="IPR011059">
    <property type="entry name" value="Metal-dep_hydrolase_composite"/>
</dbReference>
<gene>
    <name evidence="3" type="ORF">SAMN04515671_0288</name>
</gene>
<dbReference type="InterPro" id="IPR050287">
    <property type="entry name" value="MTA/SAH_deaminase"/>
</dbReference>
<feature type="domain" description="Amidohydrolase-related" evidence="2">
    <location>
        <begin position="64"/>
        <end position="410"/>
    </location>
</feature>
<evidence type="ECO:0000256" key="1">
    <source>
        <dbReference type="ARBA" id="ARBA00022801"/>
    </source>
</evidence>
<dbReference type="SUPFAM" id="SSF51338">
    <property type="entry name" value="Composite domain of metallo-dependent hydrolases"/>
    <property type="match status" value="2"/>
</dbReference>
<dbReference type="PANTHER" id="PTHR43794:SF11">
    <property type="entry name" value="AMIDOHYDROLASE-RELATED DOMAIN-CONTAINING PROTEIN"/>
    <property type="match status" value="1"/>
</dbReference>
<keyword evidence="4" id="KW-1185">Reference proteome</keyword>
<proteinExistence type="predicted"/>
<dbReference type="Gene3D" id="3.20.20.140">
    <property type="entry name" value="Metal-dependent hydrolases"/>
    <property type="match status" value="1"/>
</dbReference>
<reference evidence="3 4" key="1">
    <citation type="submission" date="2016-10" db="EMBL/GenBank/DDBJ databases">
        <authorList>
            <person name="de Groot N.N."/>
        </authorList>
    </citation>
    <scope>NUCLEOTIDE SEQUENCE [LARGE SCALE GENOMIC DNA]</scope>
    <source>
        <strain evidence="4">P4-7,KCTC 19426,CECT 7604</strain>
    </source>
</reference>
<name>A0A1H0HZP3_9ACTN</name>
<keyword evidence="1" id="KW-0378">Hydrolase</keyword>
<dbReference type="Proteomes" id="UP000198741">
    <property type="component" value="Chromosome I"/>
</dbReference>
<dbReference type="STRING" id="1090615.SAMN04515671_0288"/>
<dbReference type="PANTHER" id="PTHR43794">
    <property type="entry name" value="AMINOHYDROLASE SSNA-RELATED"/>
    <property type="match status" value="1"/>
</dbReference>
<dbReference type="OrthoDB" id="3189065at2"/>
<organism evidence="3 4">
    <name type="scientific">Nakamurella panacisegetis</name>
    <dbReference type="NCBI Taxonomy" id="1090615"/>
    <lineage>
        <taxon>Bacteria</taxon>
        <taxon>Bacillati</taxon>
        <taxon>Actinomycetota</taxon>
        <taxon>Actinomycetes</taxon>
        <taxon>Nakamurellales</taxon>
        <taxon>Nakamurellaceae</taxon>
        <taxon>Nakamurella</taxon>
    </lineage>
</organism>
<dbReference type="SUPFAM" id="SSF51556">
    <property type="entry name" value="Metallo-dependent hydrolases"/>
    <property type="match status" value="1"/>
</dbReference>
<dbReference type="CDD" id="cd01298">
    <property type="entry name" value="ATZ_TRZ_like"/>
    <property type="match status" value="1"/>
</dbReference>
<accession>A0A1H0HZP3</accession>
<dbReference type="InterPro" id="IPR006680">
    <property type="entry name" value="Amidohydro-rel"/>
</dbReference>
<dbReference type="Gene3D" id="2.30.40.10">
    <property type="entry name" value="Urease, subunit C, domain 1"/>
    <property type="match status" value="1"/>
</dbReference>
<protein>
    <submittedName>
        <fullName evidence="3">5-methylthioadenosine/S-adenosylhomocysteine deaminase</fullName>
    </submittedName>
</protein>